<keyword evidence="3" id="KW-1185">Reference proteome</keyword>
<comment type="caution">
    <text evidence="2">The sequence shown here is derived from an EMBL/GenBank/DDBJ whole genome shotgun (WGS) entry which is preliminary data.</text>
</comment>
<evidence type="ECO:0000313" key="3">
    <source>
        <dbReference type="Proteomes" id="UP001608902"/>
    </source>
</evidence>
<feature type="region of interest" description="Disordered" evidence="1">
    <location>
        <begin position="1"/>
        <end position="24"/>
    </location>
</feature>
<dbReference type="Proteomes" id="UP001608902">
    <property type="component" value="Unassembled WGS sequence"/>
</dbReference>
<organism evidence="2 3">
    <name type="scientific">Gnathostoma spinigerum</name>
    <dbReference type="NCBI Taxonomy" id="75299"/>
    <lineage>
        <taxon>Eukaryota</taxon>
        <taxon>Metazoa</taxon>
        <taxon>Ecdysozoa</taxon>
        <taxon>Nematoda</taxon>
        <taxon>Chromadorea</taxon>
        <taxon>Rhabditida</taxon>
        <taxon>Spirurina</taxon>
        <taxon>Gnathostomatomorpha</taxon>
        <taxon>Gnathostomatoidea</taxon>
        <taxon>Gnathostomatidae</taxon>
        <taxon>Gnathostoma</taxon>
    </lineage>
</organism>
<name>A0ABD6E5R7_9BILA</name>
<gene>
    <name evidence="2" type="ORF">AB6A40_000143</name>
</gene>
<dbReference type="EMBL" id="JBGFUD010000033">
    <property type="protein sequence ID" value="MFH4973434.1"/>
    <property type="molecule type" value="Genomic_DNA"/>
</dbReference>
<reference evidence="2 3" key="1">
    <citation type="submission" date="2024-08" db="EMBL/GenBank/DDBJ databases">
        <title>Gnathostoma spinigerum genome.</title>
        <authorList>
            <person name="Gonzalez-Bertolin B."/>
            <person name="Monzon S."/>
            <person name="Zaballos A."/>
            <person name="Jimenez P."/>
            <person name="Dekumyoy P."/>
            <person name="Varona S."/>
            <person name="Cuesta I."/>
            <person name="Sumanam S."/>
            <person name="Adisakwattana P."/>
            <person name="Gasser R.B."/>
            <person name="Hernandez-Gonzalez A."/>
            <person name="Young N.D."/>
            <person name="Perteguer M.J."/>
        </authorList>
    </citation>
    <scope>NUCLEOTIDE SEQUENCE [LARGE SCALE GENOMIC DNA]</scope>
    <source>
        <strain evidence="2">AL3</strain>
        <tissue evidence="2">Liver</tissue>
    </source>
</reference>
<accession>A0ABD6E5R7</accession>
<protein>
    <submittedName>
        <fullName evidence="2">Uncharacterized protein</fullName>
    </submittedName>
</protein>
<dbReference type="AlphaFoldDB" id="A0ABD6E5R7"/>
<proteinExistence type="predicted"/>
<evidence type="ECO:0000256" key="1">
    <source>
        <dbReference type="SAM" id="MobiDB-lite"/>
    </source>
</evidence>
<sequence length="70" mass="7970">MRGGFSFTRNDRASNAFGPTRLTPWYPKSEELGTEWDLPSIQETDSLFHGSNRYQKVDVLNSSRGKNSKC</sequence>
<evidence type="ECO:0000313" key="2">
    <source>
        <dbReference type="EMBL" id="MFH4973434.1"/>
    </source>
</evidence>